<evidence type="ECO:0000313" key="6">
    <source>
        <dbReference type="Proteomes" id="UP000185669"/>
    </source>
</evidence>
<dbReference type="PANTHER" id="PTHR43280:SF34">
    <property type="entry name" value="ARAC-FAMILY TRANSCRIPTIONAL REGULATOR"/>
    <property type="match status" value="1"/>
</dbReference>
<dbReference type="RefSeq" id="WP_076544020.1">
    <property type="nucleotide sequence ID" value="NZ_FTNC01000003.1"/>
</dbReference>
<dbReference type="InterPro" id="IPR014710">
    <property type="entry name" value="RmlC-like_jellyroll"/>
</dbReference>
<dbReference type="InterPro" id="IPR003313">
    <property type="entry name" value="AraC-bd"/>
</dbReference>
<dbReference type="SUPFAM" id="SSF46689">
    <property type="entry name" value="Homeodomain-like"/>
    <property type="match status" value="2"/>
</dbReference>
<gene>
    <name evidence="5" type="ORF">SAMN05421834_103175</name>
</gene>
<dbReference type="STRING" id="56779.SAMN05421834_103175"/>
<dbReference type="OrthoDB" id="9774814at2"/>
<keyword evidence="3" id="KW-0804">Transcription</keyword>
<dbReference type="GO" id="GO:0043565">
    <property type="term" value="F:sequence-specific DNA binding"/>
    <property type="evidence" value="ECO:0007669"/>
    <property type="project" value="InterPro"/>
</dbReference>
<dbReference type="SUPFAM" id="SSF51215">
    <property type="entry name" value="Regulatory protein AraC"/>
    <property type="match status" value="1"/>
</dbReference>
<feature type="domain" description="HTH araC/xylS-type" evidence="4">
    <location>
        <begin position="181"/>
        <end position="278"/>
    </location>
</feature>
<protein>
    <submittedName>
        <fullName evidence="5">Transcriptional regulator, AraC family</fullName>
    </submittedName>
</protein>
<keyword evidence="1" id="KW-0805">Transcription regulation</keyword>
<dbReference type="InterPro" id="IPR009057">
    <property type="entry name" value="Homeodomain-like_sf"/>
</dbReference>
<name>A0A1N6S3K9_9FIRM</name>
<dbReference type="InterPro" id="IPR037923">
    <property type="entry name" value="HTH-like"/>
</dbReference>
<reference evidence="6" key="1">
    <citation type="submission" date="2017-01" db="EMBL/GenBank/DDBJ databases">
        <authorList>
            <person name="Varghese N."/>
            <person name="Submissions S."/>
        </authorList>
    </citation>
    <scope>NUCLEOTIDE SEQUENCE [LARGE SCALE GENOMIC DNA]</scope>
    <source>
        <strain evidence="6">ATCC 700103</strain>
    </source>
</reference>
<dbReference type="EMBL" id="FTNC01000003">
    <property type="protein sequence ID" value="SIQ35665.1"/>
    <property type="molecule type" value="Genomic_DNA"/>
</dbReference>
<dbReference type="PROSITE" id="PS01124">
    <property type="entry name" value="HTH_ARAC_FAMILY_2"/>
    <property type="match status" value="1"/>
</dbReference>
<dbReference type="AlphaFoldDB" id="A0A1N6S3K9"/>
<evidence type="ECO:0000313" key="5">
    <source>
        <dbReference type="EMBL" id="SIQ35665.1"/>
    </source>
</evidence>
<keyword evidence="6" id="KW-1185">Reference proteome</keyword>
<dbReference type="Proteomes" id="UP000185669">
    <property type="component" value="Unassembled WGS sequence"/>
</dbReference>
<dbReference type="SMART" id="SM00342">
    <property type="entry name" value="HTH_ARAC"/>
    <property type="match status" value="1"/>
</dbReference>
<dbReference type="Pfam" id="PF12833">
    <property type="entry name" value="HTH_18"/>
    <property type="match status" value="1"/>
</dbReference>
<dbReference type="Gene3D" id="1.10.10.60">
    <property type="entry name" value="Homeodomain-like"/>
    <property type="match status" value="2"/>
</dbReference>
<dbReference type="Gene3D" id="2.60.120.10">
    <property type="entry name" value="Jelly Rolls"/>
    <property type="match status" value="1"/>
</dbReference>
<dbReference type="PANTHER" id="PTHR43280">
    <property type="entry name" value="ARAC-FAMILY TRANSCRIPTIONAL REGULATOR"/>
    <property type="match status" value="1"/>
</dbReference>
<evidence type="ECO:0000259" key="4">
    <source>
        <dbReference type="PROSITE" id="PS01124"/>
    </source>
</evidence>
<proteinExistence type="predicted"/>
<accession>A0A1N6S3K9</accession>
<dbReference type="Pfam" id="PF02311">
    <property type="entry name" value="AraC_binding"/>
    <property type="match status" value="1"/>
</dbReference>
<evidence type="ECO:0000256" key="2">
    <source>
        <dbReference type="ARBA" id="ARBA00023125"/>
    </source>
</evidence>
<organism evidence="5 6">
    <name type="scientific">Halanaerobium kushneri</name>
    <dbReference type="NCBI Taxonomy" id="56779"/>
    <lineage>
        <taxon>Bacteria</taxon>
        <taxon>Bacillati</taxon>
        <taxon>Bacillota</taxon>
        <taxon>Clostridia</taxon>
        <taxon>Halanaerobiales</taxon>
        <taxon>Halanaerobiaceae</taxon>
        <taxon>Halanaerobium</taxon>
    </lineage>
</organism>
<evidence type="ECO:0000256" key="3">
    <source>
        <dbReference type="ARBA" id="ARBA00023163"/>
    </source>
</evidence>
<dbReference type="InterPro" id="IPR018060">
    <property type="entry name" value="HTH_AraC"/>
</dbReference>
<sequence length="290" mass="35023">MSDKDCYLSNNLLEVTYKKSKEISDSDRFNMHLHDFYELFYFLEGDVTYYIEGHAYELEKNTLLIMNNRELHKPIFNQDIPYKRIVIHFFPWVLSKYDSYDFNLLECFENRKEAHHNKIYDQDQKIFNYFKKITKYAEQKTEESEIMIETIFVQLLILINKLFTQKEKNEGSTIKYNERILDIITYINNNINKSLSLDFLSDRFYLNKSYLSHIFKKHTGVSIIHYIHYKKIMTAKRLLLDDNSCSEVSSQLNFGDYSTFYRAFKKEVGISPQEYQQKRSAIENYQFFND</sequence>
<keyword evidence="2" id="KW-0238">DNA-binding</keyword>
<dbReference type="GO" id="GO:0003700">
    <property type="term" value="F:DNA-binding transcription factor activity"/>
    <property type="evidence" value="ECO:0007669"/>
    <property type="project" value="InterPro"/>
</dbReference>
<evidence type="ECO:0000256" key="1">
    <source>
        <dbReference type="ARBA" id="ARBA00023015"/>
    </source>
</evidence>